<dbReference type="InterPro" id="IPR006652">
    <property type="entry name" value="Kelch_1"/>
</dbReference>
<feature type="compositionally biased region" description="Polar residues" evidence="2">
    <location>
        <begin position="497"/>
        <end position="507"/>
    </location>
</feature>
<dbReference type="InterPro" id="IPR000571">
    <property type="entry name" value="Znf_CCCH"/>
</dbReference>
<sequence>MRWEKVQLYQQEVGGVGGACPGPGKRWGHTCNSIKGGGLLYVFGGYGKDNCQTNQVHVFDTAKQTWSQPVMKGTPPTPRDSHSCTTVGDNLFVFGGTDGMNPLKDLHILETATHTWICPSVRGEGPEPREGHSAALVGKRLFIFGGCGKSSDNNDEIYYNDLYILNTETFVWKHAATSGNPPSARDSHTCSSWKNKIIVIGGEDGHDYYLSDVHILDADTLAWKELNTSGQMLPPRAGHSTVAFGKNLFVFGGFTDAQNLYDDLYMLDVDMGMWTRVITIGDGPSARFSVAGDCLDPLKSGVLVFIGGCNKTLEALGDMYYLYTGLVRDERKLEKLSLRKQLKLKCQEKNLSNLLHDKALVGIEVSNDMQQPVPLSSYAQPRRENFPLNQILLQGKKTFQAKVTESFPNGYSIETVIEGKPLRGILFANKPSSVHVANYNPSRKRTSVEVRDTASNGDCNSKSRSSRSMSQDCGDHKQADVREKDSSLHETEAPAPSSRNLAPSGLSTDKDPVKQEPSVAPLNLNNDKTCDAPNSGRETLKGIGSTRAGYSVSLSPKQDDITQIDDDQGMNHSLKGLNSQCDISDNMLHVEGQLHPLQISTESNAYKDILFEKVSAAGSSRLGEKGPECITNADQTTFGASVSQANLVKLAVPTEQALGTSLENSNASDQLAKGGSPFRLLQGYASDDNSAKDVETGIENTNVSFGAKLGGDAGSSLENPSSSSQIGKGFGPLSLSSMPCAVVSSEVVEDTITTSIINGNEHAGNKHVHQVYANHAASGEVLHKENVIVGASVDSVKFSKEHRQEEENVTLGSQHKVDKFGRLVRNGASDSDSDDLHYTGRRRRGRTRSRSRSHSPPDRRKRRSPWRRREKRSLSRSWSPRNRRSRSRSPKNRRSRSRSPRNWRSRSRSPRNRRSRSRSPNFRRADEFSGENKRRVKGQMPFCFDFRRGRCYRGVSCRYLHHDSGNSDESRRQRSKQYLEFPHSSRTNVHDQKKRISEKVDDHEHGEVRGPEVKPYGDFVTSRDRNTNQKRDYSIGGGVHNQDGQSTEYCMVKSVKSRDIPTSASEAHLVENKQEGPNLVSNENCQEAAAESHHPSNVDASSVGDIDVLKSCGNASQKILTSFKKSVDQKSLSSPLNPVCQNADCLPQQSDNSSLSDSSLHKASTSSPNSLRASNAHPNTAELHNHPSHIASPSLPHSHGIDNPYMKQQQTASSMFQSSSESFPSYMLPNQQSYFSLQPHSSVTSLPPPPPLPSLDSTVTPGVSSHFWHSDLPLRNDFGSQIMPRPYPTELPAHSKSDGFHQRAYLPIQEANRPFLHVSLPVCNLPMQQFGAPSMSGDDGLAQPPVQNVIASNSFAQGNTHPHTMPFSQQLLGNKMIPFPSESLPPGGLSNSSSYIHPYSQQQQPPDSSHCPVVDRIYNLHGKMNSSLKDPPTSQHVDIGGSTSSTFPNPYASILDQPINSKYSSDIMHEKDTTYNKTPLILTHPPVDGRVIGSQQATSSSISARDIGLNFPRSGGDQYDPLFDSIEPSTRLSRNFDYIQKLEVTGDSDILLVLSGSNKPLDVEENNKRKDAGAVASAASADNEEFGETADAEVGAVENGSPSNPVEVNMAAGEIEIDQKKSPGKSKKSKDSRSMKLFRVALADFVKEVLKPSWQQGNMSKEAFKTIVKKTVDKVSGAMKSHQIPKSRAKIDQYIESSRLKLTKLVMGYVDKYVKV</sequence>
<evidence type="ECO:0000256" key="2">
    <source>
        <dbReference type="SAM" id="MobiDB-lite"/>
    </source>
</evidence>
<keyword evidence="1" id="KW-0863">Zinc-finger</keyword>
<dbReference type="KEGG" id="dzi:111284284"/>
<dbReference type="OrthoDB" id="10251809at2759"/>
<evidence type="ECO:0000313" key="5">
    <source>
        <dbReference type="RefSeq" id="XP_022728736.1"/>
    </source>
</evidence>
<reference evidence="5" key="1">
    <citation type="submission" date="2025-08" db="UniProtKB">
        <authorList>
            <consortium name="RefSeq"/>
        </authorList>
    </citation>
    <scope>IDENTIFICATION</scope>
    <source>
        <tissue evidence="5">Fruit stalk</tissue>
    </source>
</reference>
<gene>
    <name evidence="5" type="primary">LOC111284284</name>
</gene>
<feature type="compositionally biased region" description="Low complexity" evidence="2">
    <location>
        <begin position="1150"/>
        <end position="1167"/>
    </location>
</feature>
<organism evidence="4 5">
    <name type="scientific">Durio zibethinus</name>
    <name type="common">Durian</name>
    <dbReference type="NCBI Taxonomy" id="66656"/>
    <lineage>
        <taxon>Eukaryota</taxon>
        <taxon>Viridiplantae</taxon>
        <taxon>Streptophyta</taxon>
        <taxon>Embryophyta</taxon>
        <taxon>Tracheophyta</taxon>
        <taxon>Spermatophyta</taxon>
        <taxon>Magnoliopsida</taxon>
        <taxon>eudicotyledons</taxon>
        <taxon>Gunneridae</taxon>
        <taxon>Pentapetalae</taxon>
        <taxon>rosids</taxon>
        <taxon>malvids</taxon>
        <taxon>Malvales</taxon>
        <taxon>Malvaceae</taxon>
        <taxon>Helicteroideae</taxon>
        <taxon>Durio</taxon>
    </lineage>
</organism>
<keyword evidence="4" id="KW-1185">Reference proteome</keyword>
<keyword evidence="1" id="KW-0479">Metal-binding</keyword>
<feature type="compositionally biased region" description="Basic and acidic residues" evidence="2">
    <location>
        <begin position="1021"/>
        <end position="1033"/>
    </location>
</feature>
<dbReference type="PROSITE" id="PS50103">
    <property type="entry name" value="ZF_C3H1"/>
    <property type="match status" value="1"/>
</dbReference>
<dbReference type="InterPro" id="IPR015915">
    <property type="entry name" value="Kelch-typ_b-propeller"/>
</dbReference>
<feature type="region of interest" description="Disordered" evidence="2">
    <location>
        <begin position="435"/>
        <end position="537"/>
    </location>
</feature>
<dbReference type="PANTHER" id="PTHR36886">
    <property type="entry name" value="PROTEIN FRIGIDA-ESSENTIAL 1"/>
    <property type="match status" value="1"/>
</dbReference>
<dbReference type="Pfam" id="PF24681">
    <property type="entry name" value="Kelch_KLHDC2_KLHL20_DRC7"/>
    <property type="match status" value="1"/>
</dbReference>
<feature type="compositionally biased region" description="Basic and acidic residues" evidence="2">
    <location>
        <begin position="961"/>
        <end position="972"/>
    </location>
</feature>
<feature type="compositionally biased region" description="Low complexity" evidence="2">
    <location>
        <begin position="1380"/>
        <end position="1409"/>
    </location>
</feature>
<feature type="compositionally biased region" description="Polar residues" evidence="2">
    <location>
        <begin position="1168"/>
        <end position="1178"/>
    </location>
</feature>
<dbReference type="Pfam" id="PF23030">
    <property type="entry name" value="SCAF11-like_C"/>
    <property type="match status" value="1"/>
</dbReference>
<dbReference type="RefSeq" id="XP_022728736.1">
    <property type="nucleotide sequence ID" value="XM_022873001.1"/>
</dbReference>
<dbReference type="InterPro" id="IPR057031">
    <property type="entry name" value="SFR19-like_C"/>
</dbReference>
<feature type="compositionally biased region" description="Basic and acidic residues" evidence="2">
    <location>
        <begin position="988"/>
        <end position="1012"/>
    </location>
</feature>
<accession>A0A6P5XLE5</accession>
<dbReference type="SMART" id="SM00612">
    <property type="entry name" value="Kelch"/>
    <property type="match status" value="3"/>
</dbReference>
<feature type="compositionally biased region" description="Basic and acidic residues" evidence="2">
    <location>
        <begin position="473"/>
        <end position="492"/>
    </location>
</feature>
<feature type="region of interest" description="Disordered" evidence="2">
    <location>
        <begin position="961"/>
        <end position="1040"/>
    </location>
</feature>
<evidence type="ECO:0000256" key="1">
    <source>
        <dbReference type="PROSITE-ProRule" id="PRU00723"/>
    </source>
</evidence>
<evidence type="ECO:0000259" key="3">
    <source>
        <dbReference type="PROSITE" id="PS50103"/>
    </source>
</evidence>
<feature type="region of interest" description="Disordered" evidence="2">
    <location>
        <begin position="1380"/>
        <end position="1410"/>
    </location>
</feature>
<dbReference type="InterPro" id="IPR011043">
    <property type="entry name" value="Gal_Oxase/kelch_b-propeller"/>
</dbReference>
<feature type="domain" description="C3H1-type" evidence="3">
    <location>
        <begin position="937"/>
        <end position="964"/>
    </location>
</feature>
<feature type="compositionally biased region" description="Basic residues" evidence="2">
    <location>
        <begin position="839"/>
        <end position="871"/>
    </location>
</feature>
<proteinExistence type="predicted"/>
<feature type="compositionally biased region" description="Basic and acidic residues" evidence="2">
    <location>
        <begin position="923"/>
        <end position="932"/>
    </location>
</feature>
<dbReference type="PANTHER" id="PTHR36886:SF7">
    <property type="entry name" value="EXPRESSED PROTEIN"/>
    <property type="match status" value="1"/>
</dbReference>
<dbReference type="GeneID" id="111284284"/>
<dbReference type="InterPro" id="IPR052650">
    <property type="entry name" value="Zinc_finger_CCCH"/>
</dbReference>
<dbReference type="Proteomes" id="UP000515121">
    <property type="component" value="Unplaced"/>
</dbReference>
<feature type="region of interest" description="Disordered" evidence="2">
    <location>
        <begin position="1143"/>
        <end position="1204"/>
    </location>
</feature>
<feature type="compositionally biased region" description="Basic residues" evidence="2">
    <location>
        <begin position="881"/>
        <end position="917"/>
    </location>
</feature>
<dbReference type="GO" id="GO:0008270">
    <property type="term" value="F:zinc ion binding"/>
    <property type="evidence" value="ECO:0007669"/>
    <property type="project" value="UniProtKB-KW"/>
</dbReference>
<name>A0A6P5XLE5_DURZI</name>
<keyword evidence="1" id="KW-0862">Zinc</keyword>
<evidence type="ECO:0000313" key="4">
    <source>
        <dbReference type="Proteomes" id="UP000515121"/>
    </source>
</evidence>
<feature type="region of interest" description="Disordered" evidence="2">
    <location>
        <begin position="823"/>
        <end position="932"/>
    </location>
</feature>
<feature type="region of interest" description="Disordered" evidence="2">
    <location>
        <begin position="1238"/>
        <end position="1258"/>
    </location>
</feature>
<dbReference type="Gene3D" id="2.120.10.80">
    <property type="entry name" value="Kelch-type beta propeller"/>
    <property type="match status" value="2"/>
</dbReference>
<feature type="zinc finger region" description="C3H1-type" evidence="1">
    <location>
        <begin position="937"/>
        <end position="964"/>
    </location>
</feature>
<dbReference type="SUPFAM" id="SSF50965">
    <property type="entry name" value="Galactose oxidase, central domain"/>
    <property type="match status" value="2"/>
</dbReference>
<protein>
    <submittedName>
        <fullName evidence="5">Uncharacterized protein LOC111284284 isoform X1</fullName>
    </submittedName>
</protein>